<dbReference type="EMBL" id="PEBW01000003">
    <property type="protein sequence ID" value="PTQ51965.1"/>
    <property type="molecule type" value="Genomic_DNA"/>
</dbReference>
<proteinExistence type="predicted"/>
<dbReference type="InterPro" id="IPR036388">
    <property type="entry name" value="WH-like_DNA-bd_sf"/>
</dbReference>
<dbReference type="SMART" id="SM00347">
    <property type="entry name" value="HTH_MARR"/>
    <property type="match status" value="1"/>
</dbReference>
<dbReference type="GO" id="GO:0006950">
    <property type="term" value="P:response to stress"/>
    <property type="evidence" value="ECO:0007669"/>
    <property type="project" value="TreeGrafter"/>
</dbReference>
<dbReference type="SUPFAM" id="SSF46785">
    <property type="entry name" value="Winged helix' DNA-binding domain"/>
    <property type="match status" value="1"/>
</dbReference>
<evidence type="ECO:0000259" key="2">
    <source>
        <dbReference type="PROSITE" id="PS50995"/>
    </source>
</evidence>
<dbReference type="PANTHER" id="PTHR33164">
    <property type="entry name" value="TRANSCRIPTIONAL REGULATOR, MARR FAMILY"/>
    <property type="match status" value="1"/>
</dbReference>
<dbReference type="PANTHER" id="PTHR33164:SF43">
    <property type="entry name" value="HTH-TYPE TRANSCRIPTIONAL REPRESSOR YETL"/>
    <property type="match status" value="1"/>
</dbReference>
<dbReference type="GO" id="GO:0003700">
    <property type="term" value="F:DNA-binding transcription factor activity"/>
    <property type="evidence" value="ECO:0007669"/>
    <property type="project" value="InterPro"/>
</dbReference>
<reference evidence="3 4" key="1">
    <citation type="submission" date="2017-08" db="EMBL/GenBank/DDBJ databases">
        <title>Burning lignite coal seam in the remote Altai Mountains harbors a hydrogen-driven thermophilic microbial community.</title>
        <authorList>
            <person name="Kadnikov V.V."/>
            <person name="Mardanov A.V."/>
            <person name="Ivasenko D."/>
            <person name="Beletsky A.V."/>
            <person name="Karnachuk O.V."/>
            <person name="Ravin N.V."/>
        </authorList>
    </citation>
    <scope>NUCLEOTIDE SEQUENCE [LARGE SCALE GENOMIC DNA]</scope>
    <source>
        <strain evidence="3">AL31</strain>
    </source>
</reference>
<dbReference type="GO" id="GO:0003677">
    <property type="term" value="F:DNA binding"/>
    <property type="evidence" value="ECO:0007669"/>
    <property type="project" value="UniProtKB-KW"/>
</dbReference>
<gene>
    <name evidence="3" type="ORF">BLITH_0932</name>
</gene>
<name>A0A2T5G702_9BACL</name>
<evidence type="ECO:0000256" key="1">
    <source>
        <dbReference type="ARBA" id="ARBA00023125"/>
    </source>
</evidence>
<accession>A0A2T5G702</accession>
<dbReference type="InterPro" id="IPR039422">
    <property type="entry name" value="MarR/SlyA-like"/>
</dbReference>
<protein>
    <submittedName>
        <fullName evidence="3">Transcriptional regulator, MarR family</fullName>
    </submittedName>
</protein>
<keyword evidence="1" id="KW-0238">DNA-binding</keyword>
<dbReference type="InterPro" id="IPR036390">
    <property type="entry name" value="WH_DNA-bd_sf"/>
</dbReference>
<dbReference type="AlphaFoldDB" id="A0A2T5G702"/>
<feature type="domain" description="HTH marR-type" evidence="2">
    <location>
        <begin position="10"/>
        <end position="140"/>
    </location>
</feature>
<dbReference type="PRINTS" id="PR00598">
    <property type="entry name" value="HTHMARR"/>
</dbReference>
<dbReference type="Proteomes" id="UP000244016">
    <property type="component" value="Unassembled WGS sequence"/>
</dbReference>
<dbReference type="Pfam" id="PF12802">
    <property type="entry name" value="MarR_2"/>
    <property type="match status" value="1"/>
</dbReference>
<comment type="caution">
    <text evidence="3">The sequence shown here is derived from an EMBL/GenBank/DDBJ whole genome shotgun (WGS) entry which is preliminary data.</text>
</comment>
<organism evidence="3 4">
    <name type="scientific">Brockia lithotrophica</name>
    <dbReference type="NCBI Taxonomy" id="933949"/>
    <lineage>
        <taxon>Bacteria</taxon>
        <taxon>Bacillati</taxon>
        <taxon>Bacillota</taxon>
        <taxon>Bacilli</taxon>
        <taxon>Bacillales</taxon>
        <taxon>Bacillales Family X. Incertae Sedis</taxon>
        <taxon>Brockia</taxon>
    </lineage>
</organism>
<dbReference type="Gene3D" id="1.10.10.10">
    <property type="entry name" value="Winged helix-like DNA-binding domain superfamily/Winged helix DNA-binding domain"/>
    <property type="match status" value="1"/>
</dbReference>
<dbReference type="InterPro" id="IPR000835">
    <property type="entry name" value="HTH_MarR-typ"/>
</dbReference>
<dbReference type="PROSITE" id="PS50995">
    <property type="entry name" value="HTH_MARR_2"/>
    <property type="match status" value="1"/>
</dbReference>
<evidence type="ECO:0000313" key="4">
    <source>
        <dbReference type="Proteomes" id="UP000244016"/>
    </source>
</evidence>
<sequence length="153" mass="17343">MVDRRRQEHLAEFYHLLRKVGHRVKQEVAREVQEVSFAELALLRYVLEHGPVSVGSLAQGFSVSKSFVTATAEGLVRRGYVEKEVDPGDRRVVRLRATPEGESFYRDTERRIAARFAEILEKMGEDLLENCVRGLRVLDEALGPGTSDAERGF</sequence>
<evidence type="ECO:0000313" key="3">
    <source>
        <dbReference type="EMBL" id="PTQ51965.1"/>
    </source>
</evidence>